<sequence>MEKIRIVIVEDDQEWLDGLTTYLEAFDEFEIVGQALSSDEAIKIVCHTCPDIVLMDIILENSPLNGIQITSKLIEENEIKVIMLTSLEESECIYHSYGFGAVDYLIKSNFEEIPHAIRSAINDQSSIRPKIAEKIRKELKRLLTFEKKTEIEKIQSLLTPQEQNIIKLIDQGLTQSKIARKLFISERTVKNHVGHILRKLDVKSSREAIRKLKGSGVI</sequence>
<dbReference type="PROSITE" id="PS50110">
    <property type="entry name" value="RESPONSE_REGULATORY"/>
    <property type="match status" value="1"/>
</dbReference>
<dbReference type="Pfam" id="PF00072">
    <property type="entry name" value="Response_reg"/>
    <property type="match status" value="1"/>
</dbReference>
<dbReference type="AlphaFoldDB" id="A0A4R2S3P8"/>
<proteinExistence type="predicted"/>
<feature type="modified residue" description="4-aspartylphosphate" evidence="5">
    <location>
        <position position="56"/>
    </location>
</feature>
<accession>A0A4R2S3P8</accession>
<keyword evidence="9" id="KW-1185">Reference proteome</keyword>
<dbReference type="InterPro" id="IPR058245">
    <property type="entry name" value="NreC/VraR/RcsB-like_REC"/>
</dbReference>
<dbReference type="CDD" id="cd17535">
    <property type="entry name" value="REC_NarL-like"/>
    <property type="match status" value="1"/>
</dbReference>
<reference evidence="8 9" key="1">
    <citation type="submission" date="2019-03" db="EMBL/GenBank/DDBJ databases">
        <title>Genomic Encyclopedia of Type Strains, Phase IV (KMG-IV): sequencing the most valuable type-strain genomes for metagenomic binning, comparative biology and taxonomic classification.</title>
        <authorList>
            <person name="Goeker M."/>
        </authorList>
    </citation>
    <scope>NUCLEOTIDE SEQUENCE [LARGE SCALE GENOMIC DNA]</scope>
    <source>
        <strain evidence="8 9">DSM 46831</strain>
    </source>
</reference>
<protein>
    <submittedName>
        <fullName evidence="8">LuxR family two component transcriptional regulator</fullName>
    </submittedName>
</protein>
<dbReference type="SMART" id="SM00421">
    <property type="entry name" value="HTH_LUXR"/>
    <property type="match status" value="1"/>
</dbReference>
<evidence type="ECO:0000313" key="9">
    <source>
        <dbReference type="Proteomes" id="UP000294746"/>
    </source>
</evidence>
<dbReference type="Pfam" id="PF00196">
    <property type="entry name" value="GerE"/>
    <property type="match status" value="1"/>
</dbReference>
<dbReference type="InterPro" id="IPR039420">
    <property type="entry name" value="WalR-like"/>
</dbReference>
<keyword evidence="4" id="KW-0804">Transcription</keyword>
<keyword evidence="1 5" id="KW-0597">Phosphoprotein</keyword>
<gene>
    <name evidence="8" type="ORF">EDD57_10337</name>
</gene>
<dbReference type="Proteomes" id="UP000294746">
    <property type="component" value="Unassembled WGS sequence"/>
</dbReference>
<evidence type="ECO:0000313" key="8">
    <source>
        <dbReference type="EMBL" id="TCP70224.1"/>
    </source>
</evidence>
<evidence type="ECO:0000256" key="4">
    <source>
        <dbReference type="ARBA" id="ARBA00023163"/>
    </source>
</evidence>
<dbReference type="Gene3D" id="3.40.50.2300">
    <property type="match status" value="1"/>
</dbReference>
<dbReference type="RefSeq" id="WP_131847722.1">
    <property type="nucleotide sequence ID" value="NZ_SLXV01000003.1"/>
</dbReference>
<evidence type="ECO:0000256" key="3">
    <source>
        <dbReference type="ARBA" id="ARBA00023125"/>
    </source>
</evidence>
<evidence type="ECO:0000259" key="7">
    <source>
        <dbReference type="PROSITE" id="PS50110"/>
    </source>
</evidence>
<evidence type="ECO:0000256" key="2">
    <source>
        <dbReference type="ARBA" id="ARBA00023015"/>
    </source>
</evidence>
<dbReference type="GO" id="GO:0006355">
    <property type="term" value="P:regulation of DNA-templated transcription"/>
    <property type="evidence" value="ECO:0007669"/>
    <property type="project" value="InterPro"/>
</dbReference>
<dbReference type="SUPFAM" id="SSF52172">
    <property type="entry name" value="CheY-like"/>
    <property type="match status" value="1"/>
</dbReference>
<evidence type="ECO:0000256" key="1">
    <source>
        <dbReference type="ARBA" id="ARBA00022553"/>
    </source>
</evidence>
<dbReference type="InterPro" id="IPR001789">
    <property type="entry name" value="Sig_transdc_resp-reg_receiver"/>
</dbReference>
<dbReference type="GO" id="GO:0003677">
    <property type="term" value="F:DNA binding"/>
    <property type="evidence" value="ECO:0007669"/>
    <property type="project" value="UniProtKB-KW"/>
</dbReference>
<feature type="domain" description="HTH luxR-type" evidence="6">
    <location>
        <begin position="151"/>
        <end position="216"/>
    </location>
</feature>
<feature type="domain" description="Response regulatory" evidence="7">
    <location>
        <begin position="5"/>
        <end position="122"/>
    </location>
</feature>
<evidence type="ECO:0000256" key="5">
    <source>
        <dbReference type="PROSITE-ProRule" id="PRU00169"/>
    </source>
</evidence>
<dbReference type="PROSITE" id="PS50043">
    <property type="entry name" value="HTH_LUXR_2"/>
    <property type="match status" value="1"/>
</dbReference>
<evidence type="ECO:0000259" key="6">
    <source>
        <dbReference type="PROSITE" id="PS50043"/>
    </source>
</evidence>
<dbReference type="OrthoDB" id="192836at2"/>
<dbReference type="SMART" id="SM00448">
    <property type="entry name" value="REC"/>
    <property type="match status" value="1"/>
</dbReference>
<dbReference type="GO" id="GO:0000160">
    <property type="term" value="P:phosphorelay signal transduction system"/>
    <property type="evidence" value="ECO:0007669"/>
    <property type="project" value="InterPro"/>
</dbReference>
<dbReference type="InterPro" id="IPR000792">
    <property type="entry name" value="Tscrpt_reg_LuxR_C"/>
</dbReference>
<dbReference type="EMBL" id="SLXV01000003">
    <property type="protein sequence ID" value="TCP70224.1"/>
    <property type="molecule type" value="Genomic_DNA"/>
</dbReference>
<comment type="caution">
    <text evidence="8">The sequence shown here is derived from an EMBL/GenBank/DDBJ whole genome shotgun (WGS) entry which is preliminary data.</text>
</comment>
<keyword evidence="3" id="KW-0238">DNA-binding</keyword>
<dbReference type="PANTHER" id="PTHR43214">
    <property type="entry name" value="TWO-COMPONENT RESPONSE REGULATOR"/>
    <property type="match status" value="1"/>
</dbReference>
<dbReference type="CDD" id="cd06170">
    <property type="entry name" value="LuxR_C_like"/>
    <property type="match status" value="1"/>
</dbReference>
<organism evidence="8 9">
    <name type="scientific">Baia soyae</name>
    <dbReference type="NCBI Taxonomy" id="1544746"/>
    <lineage>
        <taxon>Bacteria</taxon>
        <taxon>Bacillati</taxon>
        <taxon>Bacillota</taxon>
        <taxon>Bacilli</taxon>
        <taxon>Bacillales</taxon>
        <taxon>Thermoactinomycetaceae</taxon>
        <taxon>Baia</taxon>
    </lineage>
</organism>
<keyword evidence="2" id="KW-0805">Transcription regulation</keyword>
<dbReference type="InterPro" id="IPR011006">
    <property type="entry name" value="CheY-like_superfamily"/>
</dbReference>
<name>A0A4R2S3P8_9BACL</name>
<dbReference type="PRINTS" id="PR00038">
    <property type="entry name" value="HTHLUXR"/>
</dbReference>